<dbReference type="Proteomes" id="UP000008066">
    <property type="component" value="Unassembled WGS sequence"/>
</dbReference>
<sequence>MVDSTGIVGVIGVAGQVIQYIFKFCYNWREAKEEAGSFIQEVRALKTTLQNVHDLLSDPDFANAFKDISSALLSKRNPLPNTGPTDTGQDENDSGRAGTGYQLALIYL</sequence>
<organism evidence="3">
    <name type="scientific">Chaetomium thermophilum (strain DSM 1495 / CBS 144.50 / IMI 039719)</name>
    <name type="common">Thermochaetoides thermophila</name>
    <dbReference type="NCBI Taxonomy" id="759272"/>
    <lineage>
        <taxon>Eukaryota</taxon>
        <taxon>Fungi</taxon>
        <taxon>Dikarya</taxon>
        <taxon>Ascomycota</taxon>
        <taxon>Pezizomycotina</taxon>
        <taxon>Sordariomycetes</taxon>
        <taxon>Sordariomycetidae</taxon>
        <taxon>Sordariales</taxon>
        <taxon>Chaetomiaceae</taxon>
        <taxon>Thermochaetoides</taxon>
    </lineage>
</organism>
<feature type="region of interest" description="Disordered" evidence="1">
    <location>
        <begin position="74"/>
        <end position="98"/>
    </location>
</feature>
<evidence type="ECO:0008006" key="4">
    <source>
        <dbReference type="Google" id="ProtNLM"/>
    </source>
</evidence>
<dbReference type="EMBL" id="GL988040">
    <property type="protein sequence ID" value="EGS22196.1"/>
    <property type="molecule type" value="Genomic_DNA"/>
</dbReference>
<dbReference type="AlphaFoldDB" id="G0S2G3"/>
<dbReference type="KEGG" id="cthr:CTHT_0017130"/>
<evidence type="ECO:0000256" key="1">
    <source>
        <dbReference type="SAM" id="MobiDB-lite"/>
    </source>
</evidence>
<name>G0S2G3_CHATD</name>
<dbReference type="RefSeq" id="XP_006692215.1">
    <property type="nucleotide sequence ID" value="XM_006692152.1"/>
</dbReference>
<protein>
    <recommendedName>
        <fullName evidence="4">Fungal N-terminal domain-containing protein</fullName>
    </recommendedName>
</protein>
<proteinExistence type="predicted"/>
<accession>G0S2G3</accession>
<keyword evidence="3" id="KW-1185">Reference proteome</keyword>
<dbReference type="GeneID" id="18255751"/>
<dbReference type="HOGENOM" id="CLU_2196651_0_0_1"/>
<reference evidence="2 3" key="1">
    <citation type="journal article" date="2011" name="Cell">
        <title>Insight into structure and assembly of the nuclear pore complex by utilizing the genome of a eukaryotic thermophile.</title>
        <authorList>
            <person name="Amlacher S."/>
            <person name="Sarges P."/>
            <person name="Flemming D."/>
            <person name="van Noort V."/>
            <person name="Kunze R."/>
            <person name="Devos D.P."/>
            <person name="Arumugam M."/>
            <person name="Bork P."/>
            <person name="Hurt E."/>
        </authorList>
    </citation>
    <scope>NUCLEOTIDE SEQUENCE [LARGE SCALE GENOMIC DNA]</scope>
    <source>
        <strain evidence="3">DSM 1495 / CBS 144.50 / IMI 039719</strain>
    </source>
</reference>
<evidence type="ECO:0000313" key="3">
    <source>
        <dbReference type="Proteomes" id="UP000008066"/>
    </source>
</evidence>
<evidence type="ECO:0000313" key="2">
    <source>
        <dbReference type="EMBL" id="EGS22196.1"/>
    </source>
</evidence>
<gene>
    <name evidence="2" type="ORF">CTHT_0017130</name>
</gene>